<dbReference type="OrthoDB" id="408631at2759"/>
<dbReference type="Proteomes" id="UP000781932">
    <property type="component" value="Unassembled WGS sequence"/>
</dbReference>
<dbReference type="PANTHER" id="PTHR43918">
    <property type="entry name" value="ACETYLCHOLINESTERASE"/>
    <property type="match status" value="1"/>
</dbReference>
<dbReference type="EC" id="3.1.1.-" evidence="3"/>
<dbReference type="InterPro" id="IPR029058">
    <property type="entry name" value="AB_hydrolase_fold"/>
</dbReference>
<dbReference type="PROSITE" id="PS00122">
    <property type="entry name" value="CARBOXYLESTERASE_B_1"/>
    <property type="match status" value="1"/>
</dbReference>
<evidence type="ECO:0000256" key="1">
    <source>
        <dbReference type="ARBA" id="ARBA00005964"/>
    </source>
</evidence>
<feature type="domain" description="Carboxylesterase type B" evidence="4">
    <location>
        <begin position="29"/>
        <end position="362"/>
    </location>
</feature>
<reference evidence="5" key="1">
    <citation type="submission" date="2020-03" db="EMBL/GenBank/DDBJ databases">
        <authorList>
            <person name="He L."/>
        </authorList>
    </citation>
    <scope>NUCLEOTIDE SEQUENCE</scope>
    <source>
        <strain evidence="5">CkLH20</strain>
    </source>
</reference>
<dbReference type="InterPro" id="IPR019826">
    <property type="entry name" value="Carboxylesterase_B_AS"/>
</dbReference>
<evidence type="ECO:0000313" key="6">
    <source>
        <dbReference type="Proteomes" id="UP000781932"/>
    </source>
</evidence>
<dbReference type="SUPFAM" id="SSF53474">
    <property type="entry name" value="alpha/beta-Hydrolases"/>
    <property type="match status" value="1"/>
</dbReference>
<reference evidence="5" key="2">
    <citation type="submission" date="2020-11" db="EMBL/GenBank/DDBJ databases">
        <title>Whole genome sequencing of Colletotrichum sp.</title>
        <authorList>
            <person name="Li H."/>
        </authorList>
    </citation>
    <scope>NUCLEOTIDE SEQUENCE</scope>
    <source>
        <strain evidence="5">CkLH20</strain>
    </source>
</reference>
<keyword evidence="6" id="KW-1185">Reference proteome</keyword>
<dbReference type="Pfam" id="PF00135">
    <property type="entry name" value="COesterase"/>
    <property type="match status" value="1"/>
</dbReference>
<name>A0A9P6LFB8_9PEZI</name>
<dbReference type="PANTHER" id="PTHR43918:SF4">
    <property type="entry name" value="CARBOXYLIC ESTER HYDROLASE"/>
    <property type="match status" value="1"/>
</dbReference>
<dbReference type="Gene3D" id="3.40.50.1820">
    <property type="entry name" value="alpha/beta hydrolase"/>
    <property type="match status" value="2"/>
</dbReference>
<accession>A0A9P6LFB8</accession>
<dbReference type="GO" id="GO:0052689">
    <property type="term" value="F:carboxylic ester hydrolase activity"/>
    <property type="evidence" value="ECO:0007669"/>
    <property type="project" value="TreeGrafter"/>
</dbReference>
<sequence length="524" mass="56511">MMRLAAVASAFAALISLIQATPTCHQNPLTVKTTNGLITGHPASNTSTVLEFLGIPYAKPPTGALRFAPPERFTDNGTYTASNFGFDCPLSPSRRVDYPDMTPQAQRIIAYFASGSGTPQHEDCLTLNIWSHPSPKSESAKKPVIVFFYGGRFAIGNTNSPFYNGKYFAQAQDVVVVTVNYRVNIFGFPGAPGHPQNLGLRDQRAAVEWLRDNVAGFGGDPDGITIAGQSSGGVSVDYWAYAYGDDPIVKGLIAPSGNAFSFPLNSPEMPARNWDAVVEAVNCTGGEDVMGCMRERRWEDIKAAAAAVRPTASSSVLRSIPSFYPVVDNEIVFPDYVSLTQSGNFSKLPILFGNNDNEDGYYRIPAYANGIVPTPAQVTSFLLESFTCPNTYQASARLAQGVPAWVYRYFGDWDNTRLFPTSGAYHGVDLHMVFGASGDVSGIPPSGPQRRMTELMQRAWAAFAGDPEKGLSDVLGWPRFEPEEESLVLLAEGNEPGARFVRPGEYDGPCSTVTMGALATATPS</sequence>
<gene>
    <name evidence="5" type="ORF">CkaCkLH20_11438</name>
</gene>
<proteinExistence type="inferred from homology"/>
<dbReference type="InterPro" id="IPR050654">
    <property type="entry name" value="AChE-related_enzymes"/>
</dbReference>
<evidence type="ECO:0000256" key="3">
    <source>
        <dbReference type="RuleBase" id="RU361235"/>
    </source>
</evidence>
<dbReference type="AlphaFoldDB" id="A0A9P6LFB8"/>
<evidence type="ECO:0000259" key="4">
    <source>
        <dbReference type="Pfam" id="PF00135"/>
    </source>
</evidence>
<organism evidence="5 6">
    <name type="scientific">Colletotrichum karsti</name>
    <dbReference type="NCBI Taxonomy" id="1095194"/>
    <lineage>
        <taxon>Eukaryota</taxon>
        <taxon>Fungi</taxon>
        <taxon>Dikarya</taxon>
        <taxon>Ascomycota</taxon>
        <taxon>Pezizomycotina</taxon>
        <taxon>Sordariomycetes</taxon>
        <taxon>Hypocreomycetidae</taxon>
        <taxon>Glomerellales</taxon>
        <taxon>Glomerellaceae</taxon>
        <taxon>Colletotrichum</taxon>
        <taxon>Colletotrichum boninense species complex</taxon>
    </lineage>
</organism>
<protein>
    <recommendedName>
        <fullName evidence="3">Carboxylic ester hydrolase</fullName>
        <ecNumber evidence="3">3.1.1.-</ecNumber>
    </recommendedName>
</protein>
<evidence type="ECO:0000256" key="2">
    <source>
        <dbReference type="ARBA" id="ARBA00022801"/>
    </source>
</evidence>
<feature type="signal peptide" evidence="3">
    <location>
        <begin position="1"/>
        <end position="20"/>
    </location>
</feature>
<keyword evidence="2 3" id="KW-0378">Hydrolase</keyword>
<dbReference type="InterPro" id="IPR002018">
    <property type="entry name" value="CarbesteraseB"/>
</dbReference>
<dbReference type="GeneID" id="62167226"/>
<evidence type="ECO:0000313" key="5">
    <source>
        <dbReference type="EMBL" id="KAF9871021.1"/>
    </source>
</evidence>
<feature type="chain" id="PRO_5040536892" description="Carboxylic ester hydrolase" evidence="3">
    <location>
        <begin position="21"/>
        <end position="524"/>
    </location>
</feature>
<comment type="similarity">
    <text evidence="1 3">Belongs to the type-B carboxylesterase/lipase family.</text>
</comment>
<dbReference type="RefSeq" id="XP_038740482.1">
    <property type="nucleotide sequence ID" value="XM_038894152.1"/>
</dbReference>
<dbReference type="EMBL" id="JAATWM020000048">
    <property type="protein sequence ID" value="KAF9871021.1"/>
    <property type="molecule type" value="Genomic_DNA"/>
</dbReference>
<keyword evidence="3" id="KW-0732">Signal</keyword>
<comment type="caution">
    <text evidence="5">The sequence shown here is derived from an EMBL/GenBank/DDBJ whole genome shotgun (WGS) entry which is preliminary data.</text>
</comment>